<evidence type="ECO:0000313" key="3">
    <source>
        <dbReference type="EMBL" id="QBH15673.1"/>
    </source>
</evidence>
<keyword evidence="1" id="KW-0408">Iron</keyword>
<dbReference type="Proteomes" id="UP000293902">
    <property type="component" value="Chromosome"/>
</dbReference>
<keyword evidence="6" id="KW-1185">Reference proteome</keyword>
<protein>
    <submittedName>
        <fullName evidence="4">Ferrous iron transport protein A</fullName>
    </submittedName>
</protein>
<dbReference type="InterPro" id="IPR052713">
    <property type="entry name" value="FeoA"/>
</dbReference>
<dbReference type="SUPFAM" id="SSF50037">
    <property type="entry name" value="C-terminal domain of transcriptional repressors"/>
    <property type="match status" value="1"/>
</dbReference>
<organism evidence="4 5">
    <name type="scientific">Desulfobacter hydrogenophilus</name>
    <dbReference type="NCBI Taxonomy" id="2291"/>
    <lineage>
        <taxon>Bacteria</taxon>
        <taxon>Pseudomonadati</taxon>
        <taxon>Thermodesulfobacteriota</taxon>
        <taxon>Desulfobacteria</taxon>
        <taxon>Desulfobacterales</taxon>
        <taxon>Desulfobacteraceae</taxon>
        <taxon>Desulfobacter</taxon>
    </lineage>
</organism>
<dbReference type="Gene3D" id="2.30.30.90">
    <property type="match status" value="1"/>
</dbReference>
<evidence type="ECO:0000313" key="5">
    <source>
        <dbReference type="Proteomes" id="UP000248798"/>
    </source>
</evidence>
<reference evidence="3 6" key="2">
    <citation type="submission" date="2019-02" db="EMBL/GenBank/DDBJ databases">
        <title>Complete genome sequence of Desulfobacter hydrogenophilus AcRS1.</title>
        <authorList>
            <person name="Marietou A."/>
            <person name="Lund M.B."/>
            <person name="Marshall I.P.G."/>
            <person name="Schreiber L."/>
            <person name="Jorgensen B."/>
        </authorList>
    </citation>
    <scope>NUCLEOTIDE SEQUENCE [LARGE SCALE GENOMIC DNA]</scope>
    <source>
        <strain evidence="3 6">AcRS1</strain>
    </source>
</reference>
<evidence type="ECO:0000256" key="1">
    <source>
        <dbReference type="ARBA" id="ARBA00023004"/>
    </source>
</evidence>
<sequence>MLRNIKPGRRAKIRCHHAKGAVRQRLLDLGFVPDTDVEVIRKAPLGDPIECCVANYTVALRNSEADLIEVESY</sequence>
<dbReference type="PANTHER" id="PTHR42954">
    <property type="entry name" value="FE(2+) TRANSPORT PROTEIN A"/>
    <property type="match status" value="1"/>
</dbReference>
<dbReference type="AlphaFoldDB" id="A0A328F7T6"/>
<evidence type="ECO:0000313" key="6">
    <source>
        <dbReference type="Proteomes" id="UP000293902"/>
    </source>
</evidence>
<evidence type="ECO:0000313" key="4">
    <source>
        <dbReference type="EMBL" id="RAM00266.1"/>
    </source>
</evidence>
<dbReference type="InterPro" id="IPR038157">
    <property type="entry name" value="FeoA_core_dom"/>
</dbReference>
<dbReference type="SMART" id="SM00899">
    <property type="entry name" value="FeoA"/>
    <property type="match status" value="1"/>
</dbReference>
<dbReference type="InterPro" id="IPR007167">
    <property type="entry name" value="Fe-transptr_FeoA-like"/>
</dbReference>
<reference evidence="4 5" key="1">
    <citation type="submission" date="2018-06" db="EMBL/GenBank/DDBJ databases">
        <title>Complete Genome Sequence of Desulfobacter hydrogenophilus (DSM3380).</title>
        <authorList>
            <person name="Marietou A."/>
            <person name="Schreiber L."/>
            <person name="Marshall I."/>
            <person name="Jorgensen B."/>
        </authorList>
    </citation>
    <scope>NUCLEOTIDE SEQUENCE [LARGE SCALE GENOMIC DNA]</scope>
    <source>
        <strain evidence="4 5">DSM 3380</strain>
    </source>
</reference>
<dbReference type="GO" id="GO:0046914">
    <property type="term" value="F:transition metal ion binding"/>
    <property type="evidence" value="ECO:0007669"/>
    <property type="project" value="InterPro"/>
</dbReference>
<dbReference type="OrthoDB" id="9811076at2"/>
<evidence type="ECO:0000259" key="2">
    <source>
        <dbReference type="SMART" id="SM00899"/>
    </source>
</evidence>
<dbReference type="EMBL" id="QLNI01000055">
    <property type="protein sequence ID" value="RAM00266.1"/>
    <property type="molecule type" value="Genomic_DNA"/>
</dbReference>
<dbReference type="EMBL" id="CP036313">
    <property type="protein sequence ID" value="QBH15673.1"/>
    <property type="molecule type" value="Genomic_DNA"/>
</dbReference>
<dbReference type="PANTHER" id="PTHR42954:SF2">
    <property type="entry name" value="FE(2+) TRANSPORT PROTEIN A"/>
    <property type="match status" value="1"/>
</dbReference>
<dbReference type="Pfam" id="PF04023">
    <property type="entry name" value="FeoA"/>
    <property type="match status" value="1"/>
</dbReference>
<dbReference type="InterPro" id="IPR008988">
    <property type="entry name" value="Transcriptional_repressor_C"/>
</dbReference>
<gene>
    <name evidence="4" type="ORF">DO021_20065</name>
    <name evidence="3" type="ORF">EYB58_21065</name>
</gene>
<proteinExistence type="predicted"/>
<feature type="domain" description="Ferrous iron transporter FeoA-like" evidence="2">
    <location>
        <begin position="1"/>
        <end position="72"/>
    </location>
</feature>
<name>A0A328F7T6_9BACT</name>
<accession>A0A328F7T6</accession>
<dbReference type="Proteomes" id="UP000248798">
    <property type="component" value="Unassembled WGS sequence"/>
</dbReference>